<evidence type="ECO:0000313" key="1">
    <source>
        <dbReference type="EMBL" id="OGF64695.1"/>
    </source>
</evidence>
<gene>
    <name evidence="1" type="ORF">A2Y62_14635</name>
</gene>
<organism evidence="1 2">
    <name type="scientific">Candidatus Fischerbacteria bacterium RBG_13_37_8</name>
    <dbReference type="NCBI Taxonomy" id="1817863"/>
    <lineage>
        <taxon>Bacteria</taxon>
        <taxon>Candidatus Fischeribacteriota</taxon>
    </lineage>
</organism>
<protein>
    <submittedName>
        <fullName evidence="1">Uncharacterized protein</fullName>
    </submittedName>
</protein>
<dbReference type="STRING" id="1817863.A2Y62_14635"/>
<name>A0A1F5VMP6_9BACT</name>
<proteinExistence type="predicted"/>
<dbReference type="Proteomes" id="UP000178943">
    <property type="component" value="Unassembled WGS sequence"/>
</dbReference>
<accession>A0A1F5VMP6</accession>
<dbReference type="AlphaFoldDB" id="A0A1F5VMP6"/>
<evidence type="ECO:0000313" key="2">
    <source>
        <dbReference type="Proteomes" id="UP000178943"/>
    </source>
</evidence>
<reference evidence="1 2" key="1">
    <citation type="journal article" date="2016" name="Nat. Commun.">
        <title>Thousands of microbial genomes shed light on interconnected biogeochemical processes in an aquifer system.</title>
        <authorList>
            <person name="Anantharaman K."/>
            <person name="Brown C.T."/>
            <person name="Hug L.A."/>
            <person name="Sharon I."/>
            <person name="Castelle C.J."/>
            <person name="Probst A.J."/>
            <person name="Thomas B.C."/>
            <person name="Singh A."/>
            <person name="Wilkins M.J."/>
            <person name="Karaoz U."/>
            <person name="Brodie E.L."/>
            <person name="Williams K.H."/>
            <person name="Hubbard S.S."/>
            <person name="Banfield J.F."/>
        </authorList>
    </citation>
    <scope>NUCLEOTIDE SEQUENCE [LARGE SCALE GENOMIC DNA]</scope>
</reference>
<sequence>MYHLIWKISNYAETIKIPASCTMLQDAGIPMIASIMKDIMLMSCKMAESSFIKIKLSNSGFTKKMKLKIENYD</sequence>
<dbReference type="EMBL" id="MFGW01000132">
    <property type="protein sequence ID" value="OGF64695.1"/>
    <property type="molecule type" value="Genomic_DNA"/>
</dbReference>
<comment type="caution">
    <text evidence="1">The sequence shown here is derived from an EMBL/GenBank/DDBJ whole genome shotgun (WGS) entry which is preliminary data.</text>
</comment>